<dbReference type="Proteomes" id="UP000294546">
    <property type="component" value="Unassembled WGS sequence"/>
</dbReference>
<keyword evidence="1" id="KW-0436">Ligase</keyword>
<dbReference type="Pfam" id="PF12224">
    <property type="entry name" value="Amidoligase_2"/>
    <property type="match status" value="1"/>
</dbReference>
<organism evidence="1 2">
    <name type="scientific">Marinobacterium mangrovicola</name>
    <dbReference type="NCBI Taxonomy" id="1476959"/>
    <lineage>
        <taxon>Bacteria</taxon>
        <taxon>Pseudomonadati</taxon>
        <taxon>Pseudomonadota</taxon>
        <taxon>Gammaproteobacteria</taxon>
        <taxon>Oceanospirillales</taxon>
        <taxon>Oceanospirillaceae</taxon>
        <taxon>Marinobacterium</taxon>
    </lineage>
</organism>
<dbReference type="RefSeq" id="WP_132286573.1">
    <property type="nucleotide sequence ID" value="NZ_SMFU01000007.1"/>
</dbReference>
<sequence length="328" mass="36877">MTSHAAYRQPARLTGSDGEIRKVGFELEFSGVSLDDTANALRQKLEGNVVYQTEAELVLELPSIGKLTVELDWAFLKRKAAESAEKGEPEEWLKPLSQAAGLLVPVEVVCPPVAIDKLDRLDNLVDILRDLGAQGTEESLIAAYGVHINTEIPQLNAPCMHAYLKAFSLLQWWLVEAHEVNTARKISPYIGLYPEAYVVELLEMSEPDMDQLFATYLEHNPTRNRALDMLPLLAEIDESRVQDAVGDAKVNARPTFHYRLPNCQIERTGWSLADSWNVWCVVEALANDTQALEELGQAFLDARLPVIGVNRRSWVEFITRWLQDRELA</sequence>
<protein>
    <submittedName>
        <fullName evidence="1">Putative amidoligase enzyme</fullName>
    </submittedName>
</protein>
<evidence type="ECO:0000313" key="2">
    <source>
        <dbReference type="Proteomes" id="UP000294546"/>
    </source>
</evidence>
<dbReference type="GO" id="GO:0016874">
    <property type="term" value="F:ligase activity"/>
    <property type="evidence" value="ECO:0007669"/>
    <property type="project" value="UniProtKB-KW"/>
</dbReference>
<gene>
    <name evidence="1" type="ORF">CLV83_0332</name>
</gene>
<comment type="caution">
    <text evidence="1">The sequence shown here is derived from an EMBL/GenBank/DDBJ whole genome shotgun (WGS) entry which is preliminary data.</text>
</comment>
<evidence type="ECO:0000313" key="1">
    <source>
        <dbReference type="EMBL" id="TCK08258.1"/>
    </source>
</evidence>
<accession>A0A4R1GJR5</accession>
<reference evidence="1 2" key="1">
    <citation type="submission" date="2019-03" db="EMBL/GenBank/DDBJ databases">
        <title>Genomic Encyclopedia of Archaeal and Bacterial Type Strains, Phase II (KMG-II): from individual species to whole genera.</title>
        <authorList>
            <person name="Goeker M."/>
        </authorList>
    </citation>
    <scope>NUCLEOTIDE SEQUENCE [LARGE SCALE GENOMIC DNA]</scope>
    <source>
        <strain evidence="1 2">DSM 27697</strain>
    </source>
</reference>
<dbReference type="InterPro" id="IPR022025">
    <property type="entry name" value="Amidoligase_2"/>
</dbReference>
<keyword evidence="2" id="KW-1185">Reference proteome</keyword>
<dbReference type="OrthoDB" id="5597599at2"/>
<name>A0A4R1GJR5_9GAMM</name>
<proteinExistence type="predicted"/>
<dbReference type="EMBL" id="SMFU01000007">
    <property type="protein sequence ID" value="TCK08258.1"/>
    <property type="molecule type" value="Genomic_DNA"/>
</dbReference>
<dbReference type="AlphaFoldDB" id="A0A4R1GJR5"/>